<dbReference type="Pfam" id="PF12911">
    <property type="entry name" value="OppC_N"/>
    <property type="match status" value="1"/>
</dbReference>
<reference evidence="15" key="1">
    <citation type="submission" date="2019-09" db="EMBL/GenBank/DDBJ databases">
        <title>Characterisation of the sponge microbiome using genome-centric metagenomics.</title>
        <authorList>
            <person name="Engelberts J.P."/>
            <person name="Robbins S.J."/>
            <person name="De Goeij J.M."/>
            <person name="Aranda M."/>
            <person name="Bell S.C."/>
            <person name="Webster N.S."/>
        </authorList>
    </citation>
    <scope>NUCLEOTIDE SEQUENCE</scope>
    <source>
        <strain evidence="15">SB0664_bin_27</strain>
    </source>
</reference>
<evidence type="ECO:0000256" key="5">
    <source>
        <dbReference type="ARBA" id="ARBA00022475"/>
    </source>
</evidence>
<dbReference type="NCBIfam" id="TIGR01727">
    <property type="entry name" value="oligo_HPY"/>
    <property type="match status" value="1"/>
</dbReference>
<organism evidence="15">
    <name type="scientific">Caldilineaceae bacterium SB0664_bin_27</name>
    <dbReference type="NCBI Taxonomy" id="2605260"/>
    <lineage>
        <taxon>Bacteria</taxon>
        <taxon>Bacillati</taxon>
        <taxon>Chloroflexota</taxon>
        <taxon>Caldilineae</taxon>
        <taxon>Caldilineales</taxon>
        <taxon>Caldilineaceae</taxon>
    </lineage>
</organism>
<dbReference type="InterPro" id="IPR003439">
    <property type="entry name" value="ABC_transporter-like_ATP-bd"/>
</dbReference>
<dbReference type="PROSITE" id="PS50928">
    <property type="entry name" value="ABC_TM1"/>
    <property type="match status" value="1"/>
</dbReference>
<dbReference type="PANTHER" id="PTHR43297:SF2">
    <property type="entry name" value="DIPEPTIDE TRANSPORT ATP-BINDING PROTEIN DPPD"/>
    <property type="match status" value="1"/>
</dbReference>
<dbReference type="PROSITE" id="PS50893">
    <property type="entry name" value="ABC_TRANSPORTER_2"/>
    <property type="match status" value="1"/>
</dbReference>
<dbReference type="Pfam" id="PF00005">
    <property type="entry name" value="ABC_tran"/>
    <property type="match status" value="1"/>
</dbReference>
<dbReference type="EMBL" id="VXRG01000131">
    <property type="protein sequence ID" value="MXY95005.1"/>
    <property type="molecule type" value="Genomic_DNA"/>
</dbReference>
<feature type="transmembrane region" description="Helical" evidence="11">
    <location>
        <begin position="39"/>
        <end position="61"/>
    </location>
</feature>
<dbReference type="InterPro" id="IPR013563">
    <property type="entry name" value="Oligopep_ABC_C"/>
</dbReference>
<evidence type="ECO:0000259" key="13">
    <source>
        <dbReference type="PROSITE" id="PS50893"/>
    </source>
</evidence>
<dbReference type="CDD" id="cd03257">
    <property type="entry name" value="ABC_NikE_OppD_transporters"/>
    <property type="match status" value="1"/>
</dbReference>
<evidence type="ECO:0000256" key="9">
    <source>
        <dbReference type="ARBA" id="ARBA00022989"/>
    </source>
</evidence>
<dbReference type="Gene3D" id="1.10.3720.10">
    <property type="entry name" value="MetI-like"/>
    <property type="match status" value="1"/>
</dbReference>
<evidence type="ECO:0000313" key="15">
    <source>
        <dbReference type="EMBL" id="MXY95005.1"/>
    </source>
</evidence>
<dbReference type="InterPro" id="IPR035906">
    <property type="entry name" value="MetI-like_sf"/>
</dbReference>
<evidence type="ECO:0000256" key="1">
    <source>
        <dbReference type="ARBA" id="ARBA00004141"/>
    </source>
</evidence>
<dbReference type="GO" id="GO:0016887">
    <property type="term" value="F:ATP hydrolysis activity"/>
    <property type="evidence" value="ECO:0007669"/>
    <property type="project" value="InterPro"/>
</dbReference>
<evidence type="ECO:0000256" key="8">
    <source>
        <dbReference type="ARBA" id="ARBA00022840"/>
    </source>
</evidence>
<dbReference type="Gene3D" id="3.40.50.300">
    <property type="entry name" value="P-loop containing nucleotide triphosphate hydrolases"/>
    <property type="match status" value="1"/>
</dbReference>
<feature type="region of interest" description="Disordered" evidence="12">
    <location>
        <begin position="319"/>
        <end position="352"/>
    </location>
</feature>
<evidence type="ECO:0000256" key="10">
    <source>
        <dbReference type="ARBA" id="ARBA00023136"/>
    </source>
</evidence>
<feature type="transmembrane region" description="Helical" evidence="11">
    <location>
        <begin position="111"/>
        <end position="137"/>
    </location>
</feature>
<dbReference type="InterPro" id="IPR017871">
    <property type="entry name" value="ABC_transporter-like_CS"/>
</dbReference>
<keyword evidence="6 11" id="KW-0812">Transmembrane</keyword>
<proteinExistence type="inferred from homology"/>
<sequence>MSAPHEMTAGDGPAARDSGEPVRNVTVRKLLRALWRDKLMLFPLLFLVALMVAAVGADLLAPHDPFDQNLRSRNVPPMSSPTSETSSFPYLLGADPLGRDLFSRLIYGARVSLAVGLSSVLASGTLGILLGLMAGYHRGWLDDLVMRGVDVLMGIPGLLLALFILFLVGTGFWNLVIVFALTRWMIYARVTRGLTLSFREQPFVEGAQTIGCSDSRIIFRHILPNLASPILVLATLEIAIVILAEAGLSFLGMGIQPPAPTWGRMVAEGRDYITSAWWLITFPGLAILLTALSLNLTSAWLRMVSDPVQRWRWFMGRPESRPEGDTELATAYSEPQSSRTDIESSEPAHGPAANGDHLLEVIDLRVNFRTPDGLLNAVNGISYTLNRGQTLAILGESGSGKTVSAEAVMGILDSPPAFVTGGSVLFDGNDLLQVSPSRRRRLCGERIAMIFQDPLTALNPAYTVGSQIAGMFQEHRGTSKREATAKAVELMDRVRIPSARERVHDYPHQFSGGMRQRVMIAAAIALDPDLLIADEPTTALDVTVQAQIMELLAELQLETGMGLILITHDLGVVADVADSVAVMYAGKIVETGPIEEIYSRPAHPYTKGLLESAPRVDRKMDSLQQISGAPPNLRFIPSGCPFHPRCAYVVDRCTVEPPPLYEVRHDRSASCHRIEDVMNVN</sequence>
<comment type="caution">
    <text evidence="15">The sequence shown here is derived from an EMBL/GenBank/DDBJ whole genome shotgun (WGS) entry which is preliminary data.</text>
</comment>
<feature type="transmembrane region" description="Helical" evidence="11">
    <location>
        <begin position="230"/>
        <end position="255"/>
    </location>
</feature>
<dbReference type="Pfam" id="PF08352">
    <property type="entry name" value="oligo_HPY"/>
    <property type="match status" value="1"/>
</dbReference>
<dbReference type="SUPFAM" id="SSF52540">
    <property type="entry name" value="P-loop containing nucleoside triphosphate hydrolases"/>
    <property type="match status" value="1"/>
</dbReference>
<feature type="transmembrane region" description="Helical" evidence="11">
    <location>
        <begin position="157"/>
        <end position="182"/>
    </location>
</feature>
<keyword evidence="8 15" id="KW-0067">ATP-binding</keyword>
<dbReference type="GO" id="GO:0055085">
    <property type="term" value="P:transmembrane transport"/>
    <property type="evidence" value="ECO:0007669"/>
    <property type="project" value="InterPro"/>
</dbReference>
<keyword evidence="7" id="KW-0547">Nucleotide-binding</keyword>
<dbReference type="CDD" id="cd06261">
    <property type="entry name" value="TM_PBP2"/>
    <property type="match status" value="1"/>
</dbReference>
<evidence type="ECO:0000259" key="14">
    <source>
        <dbReference type="PROSITE" id="PS50928"/>
    </source>
</evidence>
<dbReference type="Pfam" id="PF00528">
    <property type="entry name" value="BPD_transp_1"/>
    <property type="match status" value="1"/>
</dbReference>
<comment type="similarity">
    <text evidence="3">Belongs to the ABC transporter superfamily.</text>
</comment>
<dbReference type="PROSITE" id="PS00211">
    <property type="entry name" value="ABC_TRANSPORTER_1"/>
    <property type="match status" value="1"/>
</dbReference>
<name>A0A6B0YXT2_9CHLR</name>
<evidence type="ECO:0000256" key="2">
    <source>
        <dbReference type="ARBA" id="ARBA00004202"/>
    </source>
</evidence>
<dbReference type="InterPro" id="IPR000515">
    <property type="entry name" value="MetI-like"/>
</dbReference>
<dbReference type="FunFam" id="3.40.50.300:FF:000016">
    <property type="entry name" value="Oligopeptide ABC transporter ATP-binding component"/>
    <property type="match status" value="1"/>
</dbReference>
<evidence type="ECO:0000256" key="6">
    <source>
        <dbReference type="ARBA" id="ARBA00022692"/>
    </source>
</evidence>
<dbReference type="SUPFAM" id="SSF161098">
    <property type="entry name" value="MetI-like"/>
    <property type="match status" value="1"/>
</dbReference>
<keyword evidence="5" id="KW-1003">Cell membrane</keyword>
<comment type="similarity">
    <text evidence="11">Belongs to the binding-protein-dependent transport system permease family.</text>
</comment>
<protein>
    <submittedName>
        <fullName evidence="15">Dipeptide/oligopeptide/nickel ABC transporter permease/ATP-binding protein</fullName>
    </submittedName>
</protein>
<feature type="domain" description="ABC transporter" evidence="13">
    <location>
        <begin position="359"/>
        <end position="610"/>
    </location>
</feature>
<gene>
    <name evidence="15" type="ORF">F4Y42_16315</name>
</gene>
<evidence type="ECO:0000256" key="3">
    <source>
        <dbReference type="ARBA" id="ARBA00005417"/>
    </source>
</evidence>
<evidence type="ECO:0000256" key="12">
    <source>
        <dbReference type="SAM" id="MobiDB-lite"/>
    </source>
</evidence>
<accession>A0A6B0YXT2</accession>
<feature type="transmembrane region" description="Helical" evidence="11">
    <location>
        <begin position="275"/>
        <end position="301"/>
    </location>
</feature>
<keyword evidence="9 11" id="KW-1133">Transmembrane helix</keyword>
<dbReference type="GO" id="GO:0005886">
    <property type="term" value="C:plasma membrane"/>
    <property type="evidence" value="ECO:0007669"/>
    <property type="project" value="UniProtKB-SubCell"/>
</dbReference>
<dbReference type="InterPro" id="IPR050388">
    <property type="entry name" value="ABC_Ni/Peptide_Import"/>
</dbReference>
<keyword evidence="4 11" id="KW-0813">Transport</keyword>
<comment type="subcellular location">
    <subcellularLocation>
        <location evidence="11">Cell membrane</location>
        <topology evidence="11">Multi-pass membrane protein</topology>
    </subcellularLocation>
    <subcellularLocation>
        <location evidence="2">Cell membrane</location>
        <topology evidence="2">Peripheral membrane protein</topology>
    </subcellularLocation>
    <subcellularLocation>
        <location evidence="1">Membrane</location>
        <topology evidence="1">Multi-pass membrane protein</topology>
    </subcellularLocation>
</comment>
<dbReference type="PANTHER" id="PTHR43297">
    <property type="entry name" value="OLIGOPEPTIDE TRANSPORT ATP-BINDING PROTEIN APPD"/>
    <property type="match status" value="1"/>
</dbReference>
<evidence type="ECO:0000256" key="4">
    <source>
        <dbReference type="ARBA" id="ARBA00022448"/>
    </source>
</evidence>
<evidence type="ECO:0000256" key="11">
    <source>
        <dbReference type="RuleBase" id="RU363032"/>
    </source>
</evidence>
<dbReference type="InterPro" id="IPR003593">
    <property type="entry name" value="AAA+_ATPase"/>
</dbReference>
<feature type="domain" description="ABC transmembrane type-1" evidence="14">
    <location>
        <begin position="109"/>
        <end position="298"/>
    </location>
</feature>
<dbReference type="GO" id="GO:0015833">
    <property type="term" value="P:peptide transport"/>
    <property type="evidence" value="ECO:0007669"/>
    <property type="project" value="InterPro"/>
</dbReference>
<keyword evidence="10 11" id="KW-0472">Membrane</keyword>
<dbReference type="AlphaFoldDB" id="A0A6B0YXT2"/>
<dbReference type="InterPro" id="IPR025966">
    <property type="entry name" value="OppC_N"/>
</dbReference>
<dbReference type="SMART" id="SM00382">
    <property type="entry name" value="AAA"/>
    <property type="match status" value="1"/>
</dbReference>
<dbReference type="GO" id="GO:0005524">
    <property type="term" value="F:ATP binding"/>
    <property type="evidence" value="ECO:0007669"/>
    <property type="project" value="UniProtKB-KW"/>
</dbReference>
<feature type="region of interest" description="Disordered" evidence="12">
    <location>
        <begin position="1"/>
        <end position="20"/>
    </location>
</feature>
<dbReference type="InterPro" id="IPR027417">
    <property type="entry name" value="P-loop_NTPase"/>
</dbReference>
<evidence type="ECO:0000256" key="7">
    <source>
        <dbReference type="ARBA" id="ARBA00022741"/>
    </source>
</evidence>